<comment type="caution">
    <text evidence="2">The sequence shown here is derived from an EMBL/GenBank/DDBJ whole genome shotgun (WGS) entry which is preliminary data.</text>
</comment>
<dbReference type="Proteomes" id="UP000032702">
    <property type="component" value="Unassembled WGS sequence"/>
</dbReference>
<evidence type="ECO:0000256" key="1">
    <source>
        <dbReference type="SAM" id="MobiDB-lite"/>
    </source>
</evidence>
<feature type="region of interest" description="Disordered" evidence="1">
    <location>
        <begin position="50"/>
        <end position="84"/>
    </location>
</feature>
<protein>
    <submittedName>
        <fullName evidence="2">Putative secreted protein</fullName>
    </submittedName>
</protein>
<gene>
    <name evidence="2" type="ORF">STIAU_0624</name>
</gene>
<sequence length="394" mass="43354">MPADGAATAFSAIAGTSNAPTPAPRIVLRSNLFEPIQCLQVRHRHPTRGACSYTPVGEPVPPRGSGGARPASAREPPSLGTVRPMRSLPPMVLAILLCGCSRVGSIAPAPHDAPPPHVFDASTPLQDRHGPAPKAFFERLQLRDATSHTLTDSERHELAAALSHLTPLQRRVLTKHLRSISFVEGMPNNALTYPEETDRSEKRFHITIRAGVLNETVSELITRKERSCADAAGSSLELSINAGPMDALVYVLLHEATHIVDSSLGFTAEAGARYEPARPFTEGIWEDRLHAVAAYRSDILETTCWRERGKTVPMDKTPSVYAALSQTPFASLYGSNNWHDDIAELVAWYTLTQVLHQPYRIELRDQGKRVYSYEPMNSPLVRSRFVSLQQFFAD</sequence>
<proteinExistence type="predicted"/>
<evidence type="ECO:0000313" key="2">
    <source>
        <dbReference type="EMBL" id="EAU67630.1"/>
    </source>
</evidence>
<dbReference type="AlphaFoldDB" id="Q096I4"/>
<accession>Q096I4</accession>
<reference evidence="2 3" key="1">
    <citation type="submission" date="2006-04" db="EMBL/GenBank/DDBJ databases">
        <authorList>
            <person name="Nierman W.C."/>
        </authorList>
    </citation>
    <scope>NUCLEOTIDE SEQUENCE [LARGE SCALE GENOMIC DNA]</scope>
    <source>
        <strain evidence="2 3">DW4/3-1</strain>
    </source>
</reference>
<evidence type="ECO:0000313" key="3">
    <source>
        <dbReference type="Proteomes" id="UP000032702"/>
    </source>
</evidence>
<dbReference type="PATRIC" id="fig|378806.16.peg.6938"/>
<dbReference type="EMBL" id="AAMD01000029">
    <property type="protein sequence ID" value="EAU67630.1"/>
    <property type="molecule type" value="Genomic_DNA"/>
</dbReference>
<organism evidence="2 3">
    <name type="scientific">Stigmatella aurantiaca (strain DW4/3-1)</name>
    <dbReference type="NCBI Taxonomy" id="378806"/>
    <lineage>
        <taxon>Bacteria</taxon>
        <taxon>Pseudomonadati</taxon>
        <taxon>Myxococcota</taxon>
        <taxon>Myxococcia</taxon>
        <taxon>Myxococcales</taxon>
        <taxon>Cystobacterineae</taxon>
        <taxon>Archangiaceae</taxon>
        <taxon>Stigmatella</taxon>
    </lineage>
</organism>
<name>Q096I4_STIAD</name>